<organism evidence="5 6">
    <name type="scientific">Stylosanthes scabra</name>
    <dbReference type="NCBI Taxonomy" id="79078"/>
    <lineage>
        <taxon>Eukaryota</taxon>
        <taxon>Viridiplantae</taxon>
        <taxon>Streptophyta</taxon>
        <taxon>Embryophyta</taxon>
        <taxon>Tracheophyta</taxon>
        <taxon>Spermatophyta</taxon>
        <taxon>Magnoliopsida</taxon>
        <taxon>eudicotyledons</taxon>
        <taxon>Gunneridae</taxon>
        <taxon>Pentapetalae</taxon>
        <taxon>rosids</taxon>
        <taxon>fabids</taxon>
        <taxon>Fabales</taxon>
        <taxon>Fabaceae</taxon>
        <taxon>Papilionoideae</taxon>
        <taxon>50 kb inversion clade</taxon>
        <taxon>dalbergioids sensu lato</taxon>
        <taxon>Dalbergieae</taxon>
        <taxon>Pterocarpus clade</taxon>
        <taxon>Stylosanthes</taxon>
    </lineage>
</organism>
<protein>
    <submittedName>
        <fullName evidence="5">Kinesin-like protein KIN-14E</fullName>
    </submittedName>
</protein>
<evidence type="ECO:0000313" key="6">
    <source>
        <dbReference type="Proteomes" id="UP001341840"/>
    </source>
</evidence>
<comment type="caution">
    <text evidence="2">Lacks conserved residue(s) required for the propagation of feature annotation.</text>
</comment>
<proteinExistence type="inferred from homology"/>
<dbReference type="Gene3D" id="3.40.850.10">
    <property type="entry name" value="Kinesin motor domain"/>
    <property type="match status" value="1"/>
</dbReference>
<keyword evidence="6" id="KW-1185">Reference proteome</keyword>
<comment type="caution">
    <text evidence="5">The sequence shown here is derived from an EMBL/GenBank/DDBJ whole genome shotgun (WGS) entry which is preliminary data.</text>
</comment>
<evidence type="ECO:0000256" key="2">
    <source>
        <dbReference type="PROSITE-ProRule" id="PRU00283"/>
    </source>
</evidence>
<keyword evidence="3" id="KW-0175">Coiled coil</keyword>
<evidence type="ECO:0000256" key="1">
    <source>
        <dbReference type="ARBA" id="ARBA00023175"/>
    </source>
</evidence>
<evidence type="ECO:0000313" key="5">
    <source>
        <dbReference type="EMBL" id="MED6223120.1"/>
    </source>
</evidence>
<sequence length="236" mass="27815">MAWKASGLQNVEDELKLCKDEFRIAEETIKSLTIDKLILEQRLSRLEKKNSEENSSIQLKLEQERKTLKGQVYDLERKVEVLRQELVAAESTLSVKDSELTALKNNLRELEELREMKEDIDRKNKQTTAILKMQASQLADMELLYKEEQVLRKRYFNTIEDMKGKIRVSCRLRPLSDKEIAEKDGNSLTTVDEFIVEHQWKDDKPKQHIYDRVFNGNATQEDVFEDTRCSTWCNRQ</sequence>
<comment type="similarity">
    <text evidence="2">Belongs to the TRAFAC class myosin-kinesin ATPase superfamily. Kinesin family.</text>
</comment>
<evidence type="ECO:0000259" key="4">
    <source>
        <dbReference type="PROSITE" id="PS50067"/>
    </source>
</evidence>
<dbReference type="InterPro" id="IPR031852">
    <property type="entry name" value="Vik1/Cik1_MT-bd"/>
</dbReference>
<dbReference type="PANTHER" id="PTHR47972:SF16">
    <property type="entry name" value="KINESIN-LIKE PROTEIN"/>
    <property type="match status" value="1"/>
</dbReference>
<dbReference type="Pfam" id="PF16796">
    <property type="entry name" value="Microtub_bd"/>
    <property type="match status" value="1"/>
</dbReference>
<dbReference type="EMBL" id="JASCZI010272669">
    <property type="protein sequence ID" value="MED6223120.1"/>
    <property type="molecule type" value="Genomic_DNA"/>
</dbReference>
<dbReference type="PANTHER" id="PTHR47972">
    <property type="entry name" value="KINESIN-LIKE PROTEIN KLP-3"/>
    <property type="match status" value="1"/>
</dbReference>
<dbReference type="InterPro" id="IPR027640">
    <property type="entry name" value="Kinesin-like_fam"/>
</dbReference>
<reference evidence="5 6" key="1">
    <citation type="journal article" date="2023" name="Plants (Basel)">
        <title>Bridging the Gap: Combining Genomics and Transcriptomics Approaches to Understand Stylosanthes scabra, an Orphan Legume from the Brazilian Caatinga.</title>
        <authorList>
            <person name="Ferreira-Neto J.R.C."/>
            <person name="da Silva M.D."/>
            <person name="Binneck E."/>
            <person name="de Melo N.F."/>
            <person name="da Silva R.H."/>
            <person name="de Melo A.L.T.M."/>
            <person name="Pandolfi V."/>
            <person name="Bustamante F.O."/>
            <person name="Brasileiro-Vidal A.C."/>
            <person name="Benko-Iseppon A.M."/>
        </authorList>
    </citation>
    <scope>NUCLEOTIDE SEQUENCE [LARGE SCALE GENOMIC DNA]</scope>
    <source>
        <tissue evidence="5">Leaves</tissue>
    </source>
</reference>
<gene>
    <name evidence="5" type="primary">KIN14E_5</name>
    <name evidence="5" type="ORF">PIB30_070926</name>
</gene>
<keyword evidence="1" id="KW-0505">Motor protein</keyword>
<dbReference type="PROSITE" id="PS50067">
    <property type="entry name" value="KINESIN_MOTOR_2"/>
    <property type="match status" value="1"/>
</dbReference>
<dbReference type="InterPro" id="IPR001752">
    <property type="entry name" value="Kinesin_motor_dom"/>
</dbReference>
<evidence type="ECO:0000256" key="3">
    <source>
        <dbReference type="SAM" id="Coils"/>
    </source>
</evidence>
<name>A0ABU6ZMG0_9FABA</name>
<feature type="domain" description="Kinesin motor" evidence="4">
    <location>
        <begin position="165"/>
        <end position="236"/>
    </location>
</feature>
<accession>A0ABU6ZMG0</accession>
<dbReference type="SUPFAM" id="SSF52540">
    <property type="entry name" value="P-loop containing nucleoside triphosphate hydrolases"/>
    <property type="match status" value="1"/>
</dbReference>
<feature type="coiled-coil region" evidence="3">
    <location>
        <begin position="8"/>
        <end position="130"/>
    </location>
</feature>
<dbReference type="Proteomes" id="UP001341840">
    <property type="component" value="Unassembled WGS sequence"/>
</dbReference>
<dbReference type="InterPro" id="IPR036961">
    <property type="entry name" value="Kinesin_motor_dom_sf"/>
</dbReference>
<dbReference type="InterPro" id="IPR027417">
    <property type="entry name" value="P-loop_NTPase"/>
</dbReference>